<dbReference type="EMBL" id="PJNB01000001">
    <property type="protein sequence ID" value="PKW16149.1"/>
    <property type="molecule type" value="Genomic_DNA"/>
</dbReference>
<evidence type="ECO:0000313" key="10">
    <source>
        <dbReference type="Proteomes" id="UP000233786"/>
    </source>
</evidence>
<accession>Q6JHM8</accession>
<evidence type="ECO:0000256" key="2">
    <source>
        <dbReference type="ARBA" id="ARBA00023052"/>
    </source>
</evidence>
<dbReference type="Proteomes" id="UP000233786">
    <property type="component" value="Unassembled WGS sequence"/>
</dbReference>
<evidence type="ECO:0000313" key="9">
    <source>
        <dbReference type="EMBL" id="PKW16149.1"/>
    </source>
</evidence>
<keyword evidence="2 3" id="KW-0786">Thiamine pyrophosphate</keyword>
<evidence type="ECO:0000259" key="5">
    <source>
        <dbReference type="Pfam" id="PF00205"/>
    </source>
</evidence>
<proteinExistence type="inferred from homology"/>
<dbReference type="PANTHER" id="PTHR18968">
    <property type="entry name" value="THIAMINE PYROPHOSPHATE ENZYMES"/>
    <property type="match status" value="1"/>
</dbReference>
<dbReference type="GO" id="GO:0005948">
    <property type="term" value="C:acetolactate synthase complex"/>
    <property type="evidence" value="ECO:0007669"/>
    <property type="project" value="TreeGrafter"/>
</dbReference>
<dbReference type="OrthoDB" id="4494979at2"/>
<organism evidence="8">
    <name type="scientific">Saccharopolyspora spinosa</name>
    <dbReference type="NCBI Taxonomy" id="60894"/>
    <lineage>
        <taxon>Bacteria</taxon>
        <taxon>Bacillati</taxon>
        <taxon>Actinomycetota</taxon>
        <taxon>Actinomycetes</taxon>
        <taxon>Pseudonocardiales</taxon>
        <taxon>Pseudonocardiaceae</taxon>
        <taxon>Saccharopolyspora</taxon>
    </lineage>
</organism>
<dbReference type="GO" id="GO:0009097">
    <property type="term" value="P:isoleucine biosynthetic process"/>
    <property type="evidence" value="ECO:0007669"/>
    <property type="project" value="TreeGrafter"/>
</dbReference>
<dbReference type="Pfam" id="PF00205">
    <property type="entry name" value="TPP_enzyme_M"/>
    <property type="match status" value="1"/>
</dbReference>
<feature type="domain" description="Thiamine pyrophosphate enzyme TPP-binding" evidence="6">
    <location>
        <begin position="368"/>
        <end position="515"/>
    </location>
</feature>
<evidence type="ECO:0000256" key="1">
    <source>
        <dbReference type="ARBA" id="ARBA00007812"/>
    </source>
</evidence>
<evidence type="ECO:0000256" key="4">
    <source>
        <dbReference type="SAM" id="MobiDB-lite"/>
    </source>
</evidence>
<dbReference type="AlphaFoldDB" id="Q6JHM8"/>
<keyword evidence="10" id="KW-1185">Reference proteome</keyword>
<dbReference type="Gene3D" id="3.40.50.1220">
    <property type="entry name" value="TPP-binding domain"/>
    <property type="match status" value="1"/>
</dbReference>
<dbReference type="CDD" id="cd07035">
    <property type="entry name" value="TPP_PYR_POX_like"/>
    <property type="match status" value="1"/>
</dbReference>
<dbReference type="GO" id="GO:0000287">
    <property type="term" value="F:magnesium ion binding"/>
    <property type="evidence" value="ECO:0007669"/>
    <property type="project" value="InterPro"/>
</dbReference>
<sequence>MSSNELAATIAEAVAAAGADTVFGMPGGGNNLDFIGAAEAIGLRFVLAHAETPAAMMASVYGDLTDSPGVCVVTRGPGAASAVNGVANAMLDRQPLVLVTDTVSAADAERIAHQRLDQRALYAPVTKCSATAGSGGDAGATVRHAVGAAMSLPRGPVHLDFDPSATSSATPSEIAAEPSPDTVDDALRLVSQAKRPLVLLGVGARGLAEPVRTLLAESAAPTLMTYRAKGLVPDSWSNSAGLVTGATTEAPLLHAADLIVMIGVDTVEFIPNAWPYQAPVVSFSSWAETSPYLRPDVEVVGNLEKLVTELSQIWPATTWPPGAGNRHRDDELARLCAATPGIPEGVTPQEVVLRTRAAVPTATIATVDAGAHMLPATSLWTTEDVDEMIISSGLATMGFAVPAAVAAALARPSRRIVCFTGDGGLGMCLGELETISRLGLNVTIVVFNDSRLSLIAIKAKPDGNGGENAIGYGETDFAQIGRGYGLAGFSADSADELDTALARALGQHGPSIVDVRVDSRAYGEVLAAIRGKR</sequence>
<feature type="region of interest" description="Disordered" evidence="4">
    <location>
        <begin position="160"/>
        <end position="180"/>
    </location>
</feature>
<evidence type="ECO:0000256" key="3">
    <source>
        <dbReference type="RuleBase" id="RU362132"/>
    </source>
</evidence>
<evidence type="ECO:0000259" key="7">
    <source>
        <dbReference type="Pfam" id="PF02776"/>
    </source>
</evidence>
<dbReference type="EMBL" id="AY466441">
    <property type="protein sequence ID" value="AAS00429.1"/>
    <property type="molecule type" value="Genomic_DNA"/>
</dbReference>
<protein>
    <submittedName>
        <fullName evidence="8 9">Acetolactate synthase</fullName>
    </submittedName>
</protein>
<dbReference type="SUPFAM" id="SSF52467">
    <property type="entry name" value="DHS-like NAD/FAD-binding domain"/>
    <property type="match status" value="1"/>
</dbReference>
<dbReference type="PROSITE" id="PS00187">
    <property type="entry name" value="TPP_ENZYMES"/>
    <property type="match status" value="1"/>
</dbReference>
<dbReference type="Gene3D" id="3.40.50.970">
    <property type="match status" value="2"/>
</dbReference>
<dbReference type="InterPro" id="IPR012000">
    <property type="entry name" value="Thiamin_PyroP_enz_cen_dom"/>
</dbReference>
<dbReference type="InterPro" id="IPR029035">
    <property type="entry name" value="DHS-like_NAD/FAD-binding_dom"/>
</dbReference>
<dbReference type="InterPro" id="IPR000399">
    <property type="entry name" value="TPP-bd_CS"/>
</dbReference>
<dbReference type="InterPro" id="IPR012001">
    <property type="entry name" value="Thiamin_PyroP_enz_TPP-bd_dom"/>
</dbReference>
<dbReference type="Pfam" id="PF02776">
    <property type="entry name" value="TPP_enzyme_N"/>
    <property type="match status" value="1"/>
</dbReference>
<dbReference type="InterPro" id="IPR029061">
    <property type="entry name" value="THDP-binding"/>
</dbReference>
<dbReference type="SUPFAM" id="SSF52518">
    <property type="entry name" value="Thiamin diphosphate-binding fold (THDP-binding)"/>
    <property type="match status" value="2"/>
</dbReference>
<dbReference type="InterPro" id="IPR045229">
    <property type="entry name" value="TPP_enz"/>
</dbReference>
<comment type="similarity">
    <text evidence="1 3">Belongs to the TPP enzyme family.</text>
</comment>
<evidence type="ECO:0000259" key="6">
    <source>
        <dbReference type="Pfam" id="PF02775"/>
    </source>
</evidence>
<dbReference type="GO" id="GO:0009099">
    <property type="term" value="P:L-valine biosynthetic process"/>
    <property type="evidence" value="ECO:0007669"/>
    <property type="project" value="TreeGrafter"/>
</dbReference>
<reference evidence="9 10" key="2">
    <citation type="submission" date="2017-12" db="EMBL/GenBank/DDBJ databases">
        <title>Sequencing the genomes of 1000 Actinobacteria strains.</title>
        <authorList>
            <person name="Klenk H.-P."/>
        </authorList>
    </citation>
    <scope>NUCLEOTIDE SEQUENCE [LARGE SCALE GENOMIC DNA]</scope>
    <source>
        <strain evidence="10">ATCC 49460 / DSM 44228 / JCM 9375 / NBRC 15153 / NRRL 18395 / A83543.1</strain>
        <strain evidence="9">DSM 44228</strain>
    </source>
</reference>
<dbReference type="InterPro" id="IPR011766">
    <property type="entry name" value="TPP_enzyme_TPP-bd"/>
</dbReference>
<gene>
    <name evidence="9" type="ORF">A8926_3956</name>
</gene>
<feature type="domain" description="Thiamine pyrophosphate enzyme N-terminal TPP-binding" evidence="7">
    <location>
        <begin position="6"/>
        <end position="120"/>
    </location>
</feature>
<dbReference type="Pfam" id="PF02775">
    <property type="entry name" value="TPP_enzyme_C"/>
    <property type="match status" value="1"/>
</dbReference>
<dbReference type="RefSeq" id="WP_101376584.1">
    <property type="nucleotide sequence ID" value="NZ_CP061007.1"/>
</dbReference>
<reference evidence="8" key="1">
    <citation type="journal article" date="2004" name="DNA Seq.">
        <title>Analysis of a 108-kb region of the Saccharopolyspora spinosa genome covering the obscurin polyketide synthase locus.</title>
        <authorList>
            <person name="Zirkle R."/>
            <person name="Black T.A."/>
            <person name="Gorlach J."/>
            <person name="Ligon J.M."/>
            <person name="Molnar I."/>
        </authorList>
    </citation>
    <scope>NUCLEOTIDE SEQUENCE</scope>
    <source>
        <strain evidence="8">NRLL 18395</strain>
    </source>
</reference>
<feature type="domain" description="Thiamine pyrophosphate enzyme central" evidence="5">
    <location>
        <begin position="183"/>
        <end position="310"/>
    </location>
</feature>
<name>Q6JHM8_SACSN</name>
<dbReference type="GO" id="GO:0030976">
    <property type="term" value="F:thiamine pyrophosphate binding"/>
    <property type="evidence" value="ECO:0007669"/>
    <property type="project" value="InterPro"/>
</dbReference>
<dbReference type="STRING" id="994479.GCA_000194155_03268"/>
<evidence type="ECO:0000313" key="8">
    <source>
        <dbReference type="EMBL" id="AAS00429.1"/>
    </source>
</evidence>
<dbReference type="CDD" id="cd00568">
    <property type="entry name" value="TPP_enzymes"/>
    <property type="match status" value="1"/>
</dbReference>
<dbReference type="GO" id="GO:0003984">
    <property type="term" value="F:acetolactate synthase activity"/>
    <property type="evidence" value="ECO:0007669"/>
    <property type="project" value="TreeGrafter"/>
</dbReference>
<dbReference type="GO" id="GO:0050660">
    <property type="term" value="F:flavin adenine dinucleotide binding"/>
    <property type="evidence" value="ECO:0007669"/>
    <property type="project" value="TreeGrafter"/>
</dbReference>
<dbReference type="PANTHER" id="PTHR18968:SF129">
    <property type="entry name" value="ACETOLACTATE SYNTHASE"/>
    <property type="match status" value="1"/>
</dbReference>